<dbReference type="AlphaFoldDB" id="A0A812KLU3"/>
<gene>
    <name evidence="2" type="primary">nrf-6</name>
    <name evidence="2" type="ORF">SNEC2469_LOCUS3228</name>
</gene>
<feature type="domain" description="Fe2OG dioxygenase" evidence="1">
    <location>
        <begin position="58"/>
        <end position="186"/>
    </location>
</feature>
<keyword evidence="3" id="KW-1185">Reference proteome</keyword>
<accession>A0A812KLU3</accession>
<dbReference type="Proteomes" id="UP000601435">
    <property type="component" value="Unassembled WGS sequence"/>
</dbReference>
<protein>
    <submittedName>
        <fullName evidence="2">Nrf-6 protein</fullName>
    </submittedName>
</protein>
<dbReference type="InterPro" id="IPR005123">
    <property type="entry name" value="Oxoglu/Fe-dep_dioxygenase_dom"/>
</dbReference>
<proteinExistence type="predicted"/>
<comment type="caution">
    <text evidence="2">The sequence shown here is derived from an EMBL/GenBank/DDBJ whole genome shotgun (WGS) entry which is preliminary data.</text>
</comment>
<dbReference type="EMBL" id="CAJNJA010007580">
    <property type="protein sequence ID" value="CAE7226478.1"/>
    <property type="molecule type" value="Genomic_DNA"/>
</dbReference>
<evidence type="ECO:0000313" key="2">
    <source>
        <dbReference type="EMBL" id="CAE7226478.1"/>
    </source>
</evidence>
<reference evidence="2" key="1">
    <citation type="submission" date="2021-02" db="EMBL/GenBank/DDBJ databases">
        <authorList>
            <person name="Dougan E. K."/>
            <person name="Rhodes N."/>
            <person name="Thang M."/>
            <person name="Chan C."/>
        </authorList>
    </citation>
    <scope>NUCLEOTIDE SEQUENCE</scope>
</reference>
<dbReference type="Pfam" id="PF13759">
    <property type="entry name" value="2OG-FeII_Oxy_5"/>
    <property type="match status" value="1"/>
</dbReference>
<dbReference type="InterPro" id="IPR012668">
    <property type="entry name" value="CHP02466"/>
</dbReference>
<evidence type="ECO:0000259" key="1">
    <source>
        <dbReference type="PROSITE" id="PS51471"/>
    </source>
</evidence>
<name>A0A812KLU3_9DINO</name>
<dbReference type="PROSITE" id="PS51471">
    <property type="entry name" value="FE2OG_OXY"/>
    <property type="match status" value="1"/>
</dbReference>
<dbReference type="OrthoDB" id="10328707at2759"/>
<evidence type="ECO:0000313" key="3">
    <source>
        <dbReference type="Proteomes" id="UP000601435"/>
    </source>
</evidence>
<sequence length="738" mass="79739">FHSKQDLFDKEDALLRHLKHLIAECVAAAAAADAQEFQAPGGAAPHLPSGQEEVLQLDSNPDGWVNVSRKGHLNYLHNHADASVATVYYARVQADSGGSLLLRLSPGYGPGMMEPDEERHVPWMWSSDGQPISRSPVQYAEIRPSPGTLVIFPGWLSHSVSPTTCAEARISFASNWDLPTAFRFGPEPDTVCLNIVVSTFARRGRWADEDEDGQDMRRNDEAVESVVNATRANIDRRISEIQKLTDGTPGGTNILVMLHKGHEVVTYGLPIYGFCGAIVPSDGQIATVVRERSASVEEGGWGIPVELMKARISADLAAARRLPRATWPSVQAKFGITGVPTNVDYLQVPTLSGLRPYTAFPSFTVEANQLIPAFGVLLMPLRLCPEAYAIWVSKHSTFEVAELGELSRADALTTVTGARAKIHPNAKLVEVQNSKAKRAGIVKQQLASMQLIAHGGTLDEMTTAALAHPAPPVEAALDEVDNMIETSNEHLDDTTKADRKREAARDVLSGMLSQQSATASGSLAPAAALATGVSTPQSIEVQGLLTDLGERFWWSGSTGPLRTPTLPQGNEELIRQQQLKPRDTSFKIVPISADNDKGQSALLLAMKGALKHINGMMRVPANAKRVKLGDAAALPGYVINVKTKANVPTVIDKVPPEYVVCTHRLDVFDSDAWENGGASEHFLADMREAITSLGMNVQAVATAKRETTALREVGQQRKKALRARNRAKQIGVPVTDGE</sequence>
<dbReference type="Gene3D" id="2.60.120.620">
    <property type="entry name" value="q2cbj1_9rhob like domain"/>
    <property type="match status" value="1"/>
</dbReference>
<feature type="non-terminal residue" evidence="2">
    <location>
        <position position="1"/>
    </location>
</feature>
<organism evidence="2 3">
    <name type="scientific">Symbiodinium necroappetens</name>
    <dbReference type="NCBI Taxonomy" id="1628268"/>
    <lineage>
        <taxon>Eukaryota</taxon>
        <taxon>Sar</taxon>
        <taxon>Alveolata</taxon>
        <taxon>Dinophyceae</taxon>
        <taxon>Suessiales</taxon>
        <taxon>Symbiodiniaceae</taxon>
        <taxon>Symbiodinium</taxon>
    </lineage>
</organism>